<accession>A0A078QZZ2</accession>
<name>A0A078QZZ2_PHOVU</name>
<evidence type="ECO:0000313" key="2">
    <source>
        <dbReference type="Proteomes" id="UP000028134"/>
    </source>
</evidence>
<reference evidence="1 2" key="1">
    <citation type="submission" date="2014-04" db="EMBL/GenBank/DDBJ databases">
        <authorList>
            <person name="Sears C."/>
            <person name="Carroll K."/>
            <person name="Sack B.R."/>
            <person name="Qadri F."/>
            <person name="Myers L.L."/>
            <person name="Chung G.-T."/>
            <person name="Escheverria P."/>
            <person name="Fraser C.M."/>
            <person name="Sadzewicz L."/>
            <person name="Shefchek K.A."/>
            <person name="Tallon L."/>
            <person name="Das S.P."/>
            <person name="Daugherty S."/>
            <person name="Mongodin E.F."/>
        </authorList>
    </citation>
    <scope>NUCLEOTIDE SEQUENCE [LARGE SCALE GENOMIC DNA]</scope>
    <source>
        <strain evidence="2">3775 SL(B) 10 (iv)</strain>
    </source>
</reference>
<protein>
    <submittedName>
        <fullName evidence="1">Uncharacterized protein</fullName>
    </submittedName>
</protein>
<dbReference type="EMBL" id="JNHI01000021">
    <property type="protein sequence ID" value="KDS28974.1"/>
    <property type="molecule type" value="Genomic_DNA"/>
</dbReference>
<sequence length="41" mass="4972">MLFFLWCFDSCRLDETGGLSGELFGDLLKCFWEVWRFPWYG</sequence>
<organism evidence="1 2">
    <name type="scientific">Phocaeicola vulgatus str. 3775 SL</name>
    <name type="common">B</name>
    <name type="synonym">iv</name>
    <dbReference type="NCBI Taxonomy" id="1339350"/>
    <lineage>
        <taxon>Bacteria</taxon>
        <taxon>Pseudomonadati</taxon>
        <taxon>Bacteroidota</taxon>
        <taxon>Bacteroidia</taxon>
        <taxon>Bacteroidales</taxon>
        <taxon>Bacteroidaceae</taxon>
        <taxon>Phocaeicola</taxon>
    </lineage>
</organism>
<dbReference type="PATRIC" id="fig|1339350.3.peg.2989"/>
<gene>
    <name evidence="1" type="ORF">M097_3120</name>
</gene>
<proteinExistence type="predicted"/>
<evidence type="ECO:0000313" key="1">
    <source>
        <dbReference type="EMBL" id="KDS28974.1"/>
    </source>
</evidence>
<comment type="caution">
    <text evidence="1">The sequence shown here is derived from an EMBL/GenBank/DDBJ whole genome shotgun (WGS) entry which is preliminary data.</text>
</comment>
<dbReference type="AlphaFoldDB" id="A0A078QZZ2"/>
<dbReference type="Proteomes" id="UP000028134">
    <property type="component" value="Unassembled WGS sequence"/>
</dbReference>